<keyword evidence="10" id="KW-1185">Reference proteome</keyword>
<dbReference type="GO" id="GO:0007265">
    <property type="term" value="P:Ras protein signal transduction"/>
    <property type="evidence" value="ECO:0000318"/>
    <property type="project" value="GO_Central"/>
</dbReference>
<feature type="domain" description="Ras-GEF" evidence="7">
    <location>
        <begin position="1374"/>
        <end position="1609"/>
    </location>
</feature>
<feature type="compositionally biased region" description="Pro residues" evidence="5">
    <location>
        <begin position="1350"/>
        <end position="1363"/>
    </location>
</feature>
<keyword evidence="1 4" id="KW-0728">SH3 domain</keyword>
<dbReference type="PANTHER" id="PTHR23113:SF368">
    <property type="entry name" value="CELL DIVISION CONTROL PROTEIN 25"/>
    <property type="match status" value="1"/>
</dbReference>
<dbReference type="CDD" id="cd11883">
    <property type="entry name" value="SH3_Sdc25"/>
    <property type="match status" value="1"/>
</dbReference>
<dbReference type="GO" id="GO:0005886">
    <property type="term" value="C:plasma membrane"/>
    <property type="evidence" value="ECO:0000318"/>
    <property type="project" value="GO_Central"/>
</dbReference>
<dbReference type="STRING" id="418459.E3KSS7"/>
<sequence length="1626" mass="178657">MDSTLDPIPTTQPESTNRLSLPSSFFVEALYPFNGEDTASLSFQKGDIIEVLTQLPSGWWDGVMWRQRERGWFPSNYTRRLTDEEAELTRAQLETIKQNNETIQNIQHPAQTNSNHPSRLSLLNNNNEQEQPESDSQPPPTSTTINTTPIQEQPSTDSQSIQPAPAPPSPSNNHSSNTTSNNSWAAWLPKVTDDGQIYYHNNLTGEIASEMPLADDDLDHPQAHSSLPPSSNSNPNSLDQHHINNSLSKFIAEDPLKFLQDHGFSRETLQKHGLISSSSSPASPTRLSNITQSSLSSPTPIPSNLNSSNLHSETNPSLGLNLPPTTTLLSPNDPSDSQPRTSSSSDLPELTSQTDDQLNVNRSSSSSSTTTTSNLLINAPSHQNIFQSSQQFKSQLKPIMEVPPTLSFSRMATEIKEAIGLLTKLTEPSLEDPAGPDYSSKNSNQDQMINQAHSQHARDELSRASINLVDKIRFLLQASCQLDTAVHSILNESHFAGQFNSLSVAQARRSSMSPISPFIPSRDSTLSAQYPAGSPFTSLFSNPHLNLPGLKHVSRKIASTLSKLTLSTRALWGLLSIRSADLFPPSLDDSASLDIQELNSRQNAQNRFALEQKLRSECRMGVSDLSTSVDAFFQHFEAILIEQSGSNSYATTRPTPPTRFFPRHGHGHLVMPIESVFLPGGAQGGNWKASGYHDPGHPMNALSEHSGPSMGGAQSPVSKRSVITPLVKLDSESLSARLLPLIRSTRELAETIISLLAVDADEILITSEPTELNCIERLSGETADQVMSQVMNLIEAVGHLLTIAESFDLGASLEVDLDPFIWLVLEQDQGLLKGLCDPIPEASLGNIHTQLAFARRLVGGYQRSKQALYDLVAELIYATQTLLTSSSGVSPPSASSIPSPAQPLSASPLFSLHPSSGFPSASGGSASPGKPLKTARRIVLALESLAVAAQAIVHQASTQNTGLDINLHAITQLFKNSIFVLQSTTSSSSNTTSTLVNHQHPSTAASSDSHSSDDNEDDGASSLSSSSDSFLPSHNNHPNYGNQAIPRRLKSNSIPHHPSSASASVLSPSSSLRLQNQNFSNQNLYNQNLPPPSPRHLLLSRGIEEEQAELELHLSGSSHPNLHRDNSIDGGSVTTRKREPSILVQDVDRAESVSSKSPTRSKKLAKFFGEEAATSVMPGPPKPMNSSNNNNATKPAFLMADYGPDDISFNVDNQIRGGTLKGLVIKLTSHEGPDVPFLRVFLMTYRTFTTSHDFLDLLIERYHQQPPAGLLAEELQLWTDQKQKVIKIRVINVIRSWIESHLSDEDADSIIQRVLEFSAHDMGDTNLARQVALTCERRQSRGGLNKMTPMQPPGNPPPSIPPRNPRKIKFLDIDPLELARQLSLVESKLFCQIQANECLGKAWPKEFAKEGTPNIKAMIDMSNALTRWVAETILLQPEQKKRASTIKHFILVADRCRSLNNFSTLMQIIAGLNSTPIYRLRRTWETIPQKTLTLFAQLGAVMSPTKNYAAYRDTIRNMAPPCVPFVGVYLTDWTFIGDGNPDQLREKPQQINFNKRQKAAELIVQIQSYQSMPYQLSPMPMIVKFLEESLENPRDEKELYDLSLELEPRERDDEKIARLLAESGFL</sequence>
<evidence type="ECO:0000256" key="5">
    <source>
        <dbReference type="SAM" id="MobiDB-lite"/>
    </source>
</evidence>
<feature type="domain" description="SH3" evidence="6">
    <location>
        <begin position="22"/>
        <end position="83"/>
    </location>
</feature>
<dbReference type="InParanoid" id="E3KSS7"/>
<feature type="domain" description="N-terminal Ras-GEF" evidence="8">
    <location>
        <begin position="1211"/>
        <end position="1341"/>
    </location>
</feature>
<feature type="compositionally biased region" description="Low complexity" evidence="5">
    <location>
        <begin position="1021"/>
        <end position="1033"/>
    </location>
</feature>
<evidence type="ECO:0008006" key="11">
    <source>
        <dbReference type="Google" id="ProtNLM"/>
    </source>
</evidence>
<reference evidence="10" key="2">
    <citation type="journal article" date="2011" name="Proc. Natl. Acad. Sci. U.S.A.">
        <title>Obligate biotrophy features unraveled by the genomic analysis of rust fungi.</title>
        <authorList>
            <person name="Duplessis S."/>
            <person name="Cuomo C.A."/>
            <person name="Lin Y.-C."/>
            <person name="Aerts A."/>
            <person name="Tisserant E."/>
            <person name="Veneault-Fourrey C."/>
            <person name="Joly D.L."/>
            <person name="Hacquard S."/>
            <person name="Amselem J."/>
            <person name="Cantarel B.L."/>
            <person name="Chiu R."/>
            <person name="Coutinho P.M."/>
            <person name="Feau N."/>
            <person name="Field M."/>
            <person name="Frey P."/>
            <person name="Gelhaye E."/>
            <person name="Goldberg J."/>
            <person name="Grabherr M.G."/>
            <person name="Kodira C.D."/>
            <person name="Kohler A."/>
            <person name="Kuees U."/>
            <person name="Lindquist E.A."/>
            <person name="Lucas S.M."/>
            <person name="Mago R."/>
            <person name="Mauceli E."/>
            <person name="Morin E."/>
            <person name="Murat C."/>
            <person name="Pangilinan J.L."/>
            <person name="Park R."/>
            <person name="Pearson M."/>
            <person name="Quesneville H."/>
            <person name="Rouhier N."/>
            <person name="Sakthikumar S."/>
            <person name="Salamov A.A."/>
            <person name="Schmutz J."/>
            <person name="Selles B."/>
            <person name="Shapiro H."/>
            <person name="Tanguay P."/>
            <person name="Tuskan G.A."/>
            <person name="Henrissat B."/>
            <person name="Van de Peer Y."/>
            <person name="Rouze P."/>
            <person name="Ellis J.G."/>
            <person name="Dodds P.N."/>
            <person name="Schein J.E."/>
            <person name="Zhong S."/>
            <person name="Hamelin R.C."/>
            <person name="Grigoriev I.V."/>
            <person name="Szabo L.J."/>
            <person name="Martin F."/>
        </authorList>
    </citation>
    <scope>NUCLEOTIDE SEQUENCE [LARGE SCALE GENOMIC DNA]</scope>
    <source>
        <strain evidence="10">CRL 75-36-700-3 / race SCCL</strain>
    </source>
</reference>
<feature type="compositionally biased region" description="Polar residues" evidence="5">
    <location>
        <begin position="995"/>
        <end position="1005"/>
    </location>
</feature>
<dbReference type="SMART" id="SM00229">
    <property type="entry name" value="RasGEFN"/>
    <property type="match status" value="1"/>
</dbReference>
<dbReference type="PROSITE" id="PS50212">
    <property type="entry name" value="RASGEF_NTER"/>
    <property type="match status" value="1"/>
</dbReference>
<dbReference type="SMART" id="SM00147">
    <property type="entry name" value="RasGEF"/>
    <property type="match status" value="1"/>
</dbReference>
<proteinExistence type="predicted"/>
<dbReference type="KEGG" id="pgr:PGTG_13685"/>
<feature type="region of interest" description="Disordered" evidence="5">
    <location>
        <begin position="1342"/>
        <end position="1364"/>
    </location>
</feature>
<feature type="region of interest" description="Disordered" evidence="5">
    <location>
        <begin position="1115"/>
        <end position="1136"/>
    </location>
</feature>
<feature type="compositionally biased region" description="Low complexity" evidence="5">
    <location>
        <begin position="142"/>
        <end position="151"/>
    </location>
</feature>
<accession>E3KSS7</accession>
<dbReference type="Pfam" id="PF00617">
    <property type="entry name" value="RasGEF"/>
    <property type="match status" value="1"/>
</dbReference>
<dbReference type="PROSITE" id="PS50009">
    <property type="entry name" value="RASGEF_CAT"/>
    <property type="match status" value="1"/>
</dbReference>
<dbReference type="HOGENOM" id="CLU_002632_0_1_1"/>
<dbReference type="PANTHER" id="PTHR23113">
    <property type="entry name" value="GUANINE NUCLEOTIDE EXCHANGE FACTOR"/>
    <property type="match status" value="1"/>
</dbReference>
<feature type="compositionally biased region" description="Low complexity" evidence="5">
    <location>
        <begin position="1051"/>
        <end position="1069"/>
    </location>
</feature>
<feature type="compositionally biased region" description="Low complexity" evidence="5">
    <location>
        <begin position="171"/>
        <end position="181"/>
    </location>
</feature>
<dbReference type="InterPro" id="IPR001452">
    <property type="entry name" value="SH3_domain"/>
</dbReference>
<feature type="compositionally biased region" description="Low complexity" evidence="5">
    <location>
        <begin position="363"/>
        <end position="373"/>
    </location>
</feature>
<organism evidence="9 10">
    <name type="scientific">Puccinia graminis f. sp. tritici (strain CRL 75-36-700-3 / race SCCL)</name>
    <name type="common">Black stem rust fungus</name>
    <dbReference type="NCBI Taxonomy" id="418459"/>
    <lineage>
        <taxon>Eukaryota</taxon>
        <taxon>Fungi</taxon>
        <taxon>Dikarya</taxon>
        <taxon>Basidiomycota</taxon>
        <taxon>Pucciniomycotina</taxon>
        <taxon>Pucciniomycetes</taxon>
        <taxon>Pucciniales</taxon>
        <taxon>Pucciniaceae</taxon>
        <taxon>Puccinia</taxon>
    </lineage>
</organism>
<keyword evidence="2 3" id="KW-0344">Guanine-nucleotide releasing factor</keyword>
<feature type="region of interest" description="Disordered" evidence="5">
    <location>
        <begin position="689"/>
        <end position="717"/>
    </location>
</feature>
<dbReference type="Pfam" id="PF00018">
    <property type="entry name" value="SH3_1"/>
    <property type="match status" value="1"/>
</dbReference>
<evidence type="ECO:0000313" key="10">
    <source>
        <dbReference type="Proteomes" id="UP000008783"/>
    </source>
</evidence>
<dbReference type="GeneID" id="10538187"/>
<feature type="compositionally biased region" description="Low complexity" evidence="5">
    <location>
        <begin position="113"/>
        <end position="129"/>
    </location>
</feature>
<feature type="region of interest" description="Disordered" evidence="5">
    <location>
        <begin position="214"/>
        <end position="241"/>
    </location>
</feature>
<dbReference type="Gene3D" id="1.10.840.10">
    <property type="entry name" value="Ras guanine-nucleotide exchange factors catalytic domain"/>
    <property type="match status" value="1"/>
</dbReference>
<feature type="region of interest" description="Disordered" evidence="5">
    <location>
        <begin position="989"/>
        <end position="1069"/>
    </location>
</feature>
<evidence type="ECO:0000259" key="7">
    <source>
        <dbReference type="PROSITE" id="PS50009"/>
    </source>
</evidence>
<name>E3KSS7_PUCGT</name>
<protein>
    <recommendedName>
        <fullName evidence="11">Cell division control protein 25</fullName>
    </recommendedName>
</protein>
<dbReference type="eggNOG" id="KOG3417">
    <property type="taxonomic scope" value="Eukaryota"/>
</dbReference>
<dbReference type="RefSeq" id="XP_003331876.2">
    <property type="nucleotide sequence ID" value="XM_003331828.2"/>
</dbReference>
<dbReference type="OrthoDB" id="546434at2759"/>
<feature type="region of interest" description="Disordered" evidence="5">
    <location>
        <begin position="109"/>
        <end position="181"/>
    </location>
</feature>
<feature type="compositionally biased region" description="Polar residues" evidence="5">
    <location>
        <begin position="350"/>
        <end position="362"/>
    </location>
</feature>
<feature type="compositionally biased region" description="Low complexity" evidence="5">
    <location>
        <begin position="314"/>
        <end position="348"/>
    </location>
</feature>
<dbReference type="InterPro" id="IPR001895">
    <property type="entry name" value="RASGEF_cat_dom"/>
</dbReference>
<feature type="compositionally biased region" description="Low complexity" evidence="5">
    <location>
        <begin position="225"/>
        <end position="238"/>
    </location>
</feature>
<evidence type="ECO:0000313" key="9">
    <source>
        <dbReference type="EMBL" id="EFP87457.2"/>
    </source>
</evidence>
<dbReference type="Pfam" id="PF00618">
    <property type="entry name" value="RasGEF_N"/>
    <property type="match status" value="1"/>
</dbReference>
<evidence type="ECO:0000256" key="1">
    <source>
        <dbReference type="ARBA" id="ARBA00022443"/>
    </source>
</evidence>
<dbReference type="Proteomes" id="UP000008783">
    <property type="component" value="Unassembled WGS sequence"/>
</dbReference>
<dbReference type="InterPro" id="IPR036028">
    <property type="entry name" value="SH3-like_dom_sf"/>
</dbReference>
<dbReference type="Gene3D" id="1.20.870.10">
    <property type="entry name" value="Son of sevenless (SoS) protein Chain: S domain 1"/>
    <property type="match status" value="1"/>
</dbReference>
<dbReference type="Gene3D" id="2.30.30.40">
    <property type="entry name" value="SH3 Domains"/>
    <property type="match status" value="1"/>
</dbReference>
<dbReference type="InterPro" id="IPR023578">
    <property type="entry name" value="Ras_GEF_dom_sf"/>
</dbReference>
<dbReference type="SMART" id="SM00326">
    <property type="entry name" value="SH3"/>
    <property type="match status" value="1"/>
</dbReference>
<gene>
    <name evidence="9" type="ORF">PGTG_13685</name>
</gene>
<dbReference type="EMBL" id="DS178306">
    <property type="protein sequence ID" value="EFP87457.2"/>
    <property type="molecule type" value="Genomic_DNA"/>
</dbReference>
<evidence type="ECO:0000256" key="2">
    <source>
        <dbReference type="ARBA" id="ARBA00022658"/>
    </source>
</evidence>
<feature type="compositionally biased region" description="Polar residues" evidence="5">
    <location>
        <begin position="285"/>
        <end position="313"/>
    </location>
</feature>
<dbReference type="CDD" id="cd06224">
    <property type="entry name" value="REM"/>
    <property type="match status" value="1"/>
</dbReference>
<evidence type="ECO:0000256" key="3">
    <source>
        <dbReference type="PROSITE-ProRule" id="PRU00168"/>
    </source>
</evidence>
<dbReference type="PROSITE" id="PS50002">
    <property type="entry name" value="SH3"/>
    <property type="match status" value="1"/>
</dbReference>
<dbReference type="SUPFAM" id="SSF50044">
    <property type="entry name" value="SH3-domain"/>
    <property type="match status" value="1"/>
</dbReference>
<reference key="1">
    <citation type="submission" date="2007-01" db="EMBL/GenBank/DDBJ databases">
        <title>The Genome Sequence of Puccinia graminis f. sp. tritici Strain CRL 75-36-700-3.</title>
        <authorList>
            <consortium name="The Broad Institute Genome Sequencing Platform"/>
            <person name="Birren B."/>
            <person name="Lander E."/>
            <person name="Galagan J."/>
            <person name="Nusbaum C."/>
            <person name="Devon K."/>
            <person name="Cuomo C."/>
            <person name="Jaffe D."/>
            <person name="Butler J."/>
            <person name="Alvarez P."/>
            <person name="Gnerre S."/>
            <person name="Grabherr M."/>
            <person name="Mauceli E."/>
            <person name="Brockman W."/>
            <person name="Young S."/>
            <person name="LaButti K."/>
            <person name="Sykes S."/>
            <person name="DeCaprio D."/>
            <person name="Crawford M."/>
            <person name="Koehrsen M."/>
            <person name="Engels R."/>
            <person name="Montgomery P."/>
            <person name="Pearson M."/>
            <person name="Howarth C."/>
            <person name="Larson L."/>
            <person name="White J."/>
            <person name="Zeng Q."/>
            <person name="Kodira C."/>
            <person name="Yandava C."/>
            <person name="Alvarado L."/>
            <person name="O'Leary S."/>
            <person name="Szabo L."/>
            <person name="Dean R."/>
            <person name="Schein J."/>
        </authorList>
    </citation>
    <scope>NUCLEOTIDE SEQUENCE</scope>
    <source>
        <strain>CRL 75-36-700-3</strain>
    </source>
</reference>
<evidence type="ECO:0000259" key="8">
    <source>
        <dbReference type="PROSITE" id="PS50212"/>
    </source>
</evidence>
<evidence type="ECO:0000259" key="6">
    <source>
        <dbReference type="PROSITE" id="PS50002"/>
    </source>
</evidence>
<dbReference type="VEuPathDB" id="FungiDB:PGTG_13685"/>
<dbReference type="SUPFAM" id="SSF48366">
    <property type="entry name" value="Ras GEF"/>
    <property type="match status" value="1"/>
</dbReference>
<evidence type="ECO:0000256" key="4">
    <source>
        <dbReference type="PROSITE-ProRule" id="PRU00192"/>
    </source>
</evidence>
<dbReference type="GO" id="GO:0005085">
    <property type="term" value="F:guanyl-nucleotide exchange factor activity"/>
    <property type="evidence" value="ECO:0000318"/>
    <property type="project" value="GO_Central"/>
</dbReference>
<feature type="region of interest" description="Disordered" evidence="5">
    <location>
        <begin position="273"/>
        <end position="374"/>
    </location>
</feature>
<dbReference type="CDD" id="cd00155">
    <property type="entry name" value="RasGEF"/>
    <property type="match status" value="1"/>
</dbReference>
<dbReference type="InterPro" id="IPR036964">
    <property type="entry name" value="RASGEF_cat_dom_sf"/>
</dbReference>
<dbReference type="InterPro" id="IPR000651">
    <property type="entry name" value="Ras-like_Gua-exchang_fac_N"/>
</dbReference>
<dbReference type="InterPro" id="IPR008937">
    <property type="entry name" value="Ras-like_GEF"/>
</dbReference>